<dbReference type="KEGG" id="mfn:Ga0123462_0556"/>
<dbReference type="InterPro" id="IPR001509">
    <property type="entry name" value="Epimerase_deHydtase"/>
</dbReference>
<sequence length="262" mass="29743">MDVVAVSRNAYSSEHSEVWVVRDLQTDDPFMDQESFDYWIHAGFLSLVPRWLESAKKAGVKRVVTFSSTSVFTKQDSSSPYERTIIRSLIEAEEELSRQCEVLGIDWTLLRPTMIYGAGRDKNVSFVQSMIRRFGLFPLVGGGKGKRMPVHADDLAQAAVAAMQSDAAVNRSYNLGGGETLTYREFVERIFTLENRNPRFINIPLVVARLLVHLVRLLPAFRHVTPAMFERMSIDLVFDYSDAARDLDYCPRPFTFESNACV</sequence>
<dbReference type="Proteomes" id="UP000231637">
    <property type="component" value="Chromosome"/>
</dbReference>
<keyword evidence="3" id="KW-1185">Reference proteome</keyword>
<name>A0A2K8L2A8_9PROT</name>
<evidence type="ECO:0000313" key="3">
    <source>
        <dbReference type="Proteomes" id="UP000231637"/>
    </source>
</evidence>
<gene>
    <name evidence="2" type="ORF">Ga0123462_0556</name>
</gene>
<feature type="domain" description="NAD-dependent epimerase/dehydratase" evidence="1">
    <location>
        <begin position="51"/>
        <end position="176"/>
    </location>
</feature>
<proteinExistence type="predicted"/>
<dbReference type="Gene3D" id="3.40.50.720">
    <property type="entry name" value="NAD(P)-binding Rossmann-like Domain"/>
    <property type="match status" value="1"/>
</dbReference>
<dbReference type="Pfam" id="PF01370">
    <property type="entry name" value="Epimerase"/>
    <property type="match status" value="1"/>
</dbReference>
<dbReference type="SUPFAM" id="SSF51735">
    <property type="entry name" value="NAD(P)-binding Rossmann-fold domains"/>
    <property type="match status" value="1"/>
</dbReference>
<evidence type="ECO:0000313" key="2">
    <source>
        <dbReference type="EMBL" id="ATX81427.1"/>
    </source>
</evidence>
<reference evidence="2 3" key="1">
    <citation type="submission" date="2016-12" db="EMBL/GenBank/DDBJ databases">
        <title>Isolation and genomic insights into novel planktonic Zetaproteobacteria from stratified waters of the Chesapeake Bay.</title>
        <authorList>
            <person name="McAllister S.M."/>
            <person name="Kato S."/>
            <person name="Chan C.S."/>
            <person name="Chiu B.K."/>
            <person name="Field E.K."/>
        </authorList>
    </citation>
    <scope>NUCLEOTIDE SEQUENCE [LARGE SCALE GENOMIC DNA]</scope>
    <source>
        <strain evidence="2 3">CP-8</strain>
    </source>
</reference>
<dbReference type="PANTHER" id="PTHR43245">
    <property type="entry name" value="BIFUNCTIONAL POLYMYXIN RESISTANCE PROTEIN ARNA"/>
    <property type="match status" value="1"/>
</dbReference>
<dbReference type="EMBL" id="CP018800">
    <property type="protein sequence ID" value="ATX81427.1"/>
    <property type="molecule type" value="Genomic_DNA"/>
</dbReference>
<dbReference type="InterPro" id="IPR036291">
    <property type="entry name" value="NAD(P)-bd_dom_sf"/>
</dbReference>
<organism evidence="2 3">
    <name type="scientific">Mariprofundus ferrinatatus</name>
    <dbReference type="NCBI Taxonomy" id="1921087"/>
    <lineage>
        <taxon>Bacteria</taxon>
        <taxon>Pseudomonadati</taxon>
        <taxon>Pseudomonadota</taxon>
        <taxon>Candidatius Mariprofundia</taxon>
        <taxon>Mariprofundales</taxon>
        <taxon>Mariprofundaceae</taxon>
        <taxon>Mariprofundus</taxon>
    </lineage>
</organism>
<dbReference type="InterPro" id="IPR050177">
    <property type="entry name" value="Lipid_A_modif_metabolic_enz"/>
</dbReference>
<accession>A0A2K8L2A8</accession>
<protein>
    <submittedName>
        <fullName evidence="2">Nucleoside-diphosphate-sugar epimerase</fullName>
    </submittedName>
</protein>
<evidence type="ECO:0000259" key="1">
    <source>
        <dbReference type="Pfam" id="PF01370"/>
    </source>
</evidence>
<dbReference type="AlphaFoldDB" id="A0A2K8L2A8"/>